<sequence length="136" mass="16059">MDEDEQTDAAAALTEQEREALHQVELGLEWLQRAHGHLIEFHHNTGHAMDHLADAETMLRECGYEELANALRDQYLPRGVIDEDRWSYDVLECFQEDILADIRTFETETREAVADGQRHVAERTQKWEWRERARRD</sequence>
<dbReference type="EMBL" id="JBHUDJ010000006">
    <property type="protein sequence ID" value="MFD1587747.1"/>
    <property type="molecule type" value="Genomic_DNA"/>
</dbReference>
<comment type="caution">
    <text evidence="1">The sequence shown here is derived from an EMBL/GenBank/DDBJ whole genome shotgun (WGS) entry which is preliminary data.</text>
</comment>
<proteinExistence type="predicted"/>
<dbReference type="Proteomes" id="UP001597119">
    <property type="component" value="Unassembled WGS sequence"/>
</dbReference>
<protein>
    <submittedName>
        <fullName evidence="1">Uncharacterized protein</fullName>
    </submittedName>
</protein>
<gene>
    <name evidence="1" type="ORF">ACFR9U_12195</name>
</gene>
<reference evidence="1 2" key="1">
    <citation type="journal article" date="2019" name="Int. J. Syst. Evol. Microbiol.">
        <title>The Global Catalogue of Microorganisms (GCM) 10K type strain sequencing project: providing services to taxonomists for standard genome sequencing and annotation.</title>
        <authorList>
            <consortium name="The Broad Institute Genomics Platform"/>
            <consortium name="The Broad Institute Genome Sequencing Center for Infectious Disease"/>
            <person name="Wu L."/>
            <person name="Ma J."/>
        </authorList>
    </citation>
    <scope>NUCLEOTIDE SEQUENCE [LARGE SCALE GENOMIC DNA]</scope>
    <source>
        <strain evidence="1 2">CGMCC 1.12125</strain>
    </source>
</reference>
<evidence type="ECO:0000313" key="1">
    <source>
        <dbReference type="EMBL" id="MFD1587747.1"/>
    </source>
</evidence>
<dbReference type="RefSeq" id="WP_247380721.1">
    <property type="nucleotide sequence ID" value="NZ_JALLGV010000008.1"/>
</dbReference>
<keyword evidence="2" id="KW-1185">Reference proteome</keyword>
<organism evidence="1 2">
    <name type="scientific">Halorientalis brevis</name>
    <dbReference type="NCBI Taxonomy" id="1126241"/>
    <lineage>
        <taxon>Archaea</taxon>
        <taxon>Methanobacteriati</taxon>
        <taxon>Methanobacteriota</taxon>
        <taxon>Stenosarchaea group</taxon>
        <taxon>Halobacteria</taxon>
        <taxon>Halobacteriales</taxon>
        <taxon>Haloarculaceae</taxon>
        <taxon>Halorientalis</taxon>
    </lineage>
</organism>
<evidence type="ECO:0000313" key="2">
    <source>
        <dbReference type="Proteomes" id="UP001597119"/>
    </source>
</evidence>
<accession>A0ABD6CBN8</accession>
<name>A0ABD6CBN8_9EURY</name>
<dbReference type="AlphaFoldDB" id="A0ABD6CBN8"/>